<organism evidence="3 4">
    <name type="scientific">Starmerella bacillaris</name>
    <name type="common">Yeast</name>
    <name type="synonym">Candida zemplinina</name>
    <dbReference type="NCBI Taxonomy" id="1247836"/>
    <lineage>
        <taxon>Eukaryota</taxon>
        <taxon>Fungi</taxon>
        <taxon>Dikarya</taxon>
        <taxon>Ascomycota</taxon>
        <taxon>Saccharomycotina</taxon>
        <taxon>Dipodascomycetes</taxon>
        <taxon>Dipodascales</taxon>
        <taxon>Trichomonascaceae</taxon>
        <taxon>Starmerella</taxon>
    </lineage>
</organism>
<feature type="domain" description="PSP1 C-terminal" evidence="2">
    <location>
        <begin position="246"/>
        <end position="331"/>
    </location>
</feature>
<feature type="region of interest" description="Disordered" evidence="1">
    <location>
        <begin position="114"/>
        <end position="143"/>
    </location>
</feature>
<reference evidence="3 4" key="1">
    <citation type="journal article" date="2023" name="Elife">
        <title>Identification of key yeast species and microbe-microbe interactions impacting larval growth of Drosophila in the wild.</title>
        <authorList>
            <person name="Mure A."/>
            <person name="Sugiura Y."/>
            <person name="Maeda R."/>
            <person name="Honda K."/>
            <person name="Sakurai N."/>
            <person name="Takahashi Y."/>
            <person name="Watada M."/>
            <person name="Katoh T."/>
            <person name="Gotoh A."/>
            <person name="Gotoh Y."/>
            <person name="Taniguchi I."/>
            <person name="Nakamura K."/>
            <person name="Hayashi T."/>
            <person name="Katayama T."/>
            <person name="Uemura T."/>
            <person name="Hattori Y."/>
        </authorList>
    </citation>
    <scope>NUCLEOTIDE SEQUENCE [LARGE SCALE GENOMIC DNA]</scope>
    <source>
        <strain evidence="3 4">SB-73</strain>
    </source>
</reference>
<evidence type="ECO:0000256" key="1">
    <source>
        <dbReference type="SAM" id="MobiDB-lite"/>
    </source>
</evidence>
<sequence>MSLRSEDWSVLDPASPPRKPSLPGYQFSLWNSQSTEFSPSPWAQAPLQPSTNIWGPQVKTASRPVIGTSGYSTPTSFGSSLSLGSLSGVCNRNPNSSTTTSLVSSCSSSSLMFDDPYLSSPPPSPPTTAAHTPKPLSPSQSNATFDNGTIISSTCGPLYLVRFKGNRINVFTAPGTAVYKTGDTVMVDADRGRDLGTIVAANISRHEAAALKQRHHSDRHQALRASSPGATPPLNAAAGPIVYTPKQILAPATPGEISDMEAKLADEAAAVSLCTKKAMERNLDMSIVDAEYQWDRRKLTFFYVANSRVDFRELVRELFRVYKTRIWMCATSARS</sequence>
<dbReference type="NCBIfam" id="NF041131">
    <property type="entry name" value="RicT_YaaT_fam"/>
    <property type="match status" value="1"/>
</dbReference>
<evidence type="ECO:0000259" key="2">
    <source>
        <dbReference type="PROSITE" id="PS51411"/>
    </source>
</evidence>
<evidence type="ECO:0000313" key="4">
    <source>
        <dbReference type="Proteomes" id="UP001362899"/>
    </source>
</evidence>
<dbReference type="Proteomes" id="UP001362899">
    <property type="component" value="Unassembled WGS sequence"/>
</dbReference>
<feature type="compositionally biased region" description="Polar residues" evidence="1">
    <location>
        <begin position="28"/>
        <end position="38"/>
    </location>
</feature>
<dbReference type="InterPro" id="IPR047767">
    <property type="entry name" value="PSP1-like"/>
</dbReference>
<dbReference type="PROSITE" id="PS51411">
    <property type="entry name" value="PSP1_C"/>
    <property type="match status" value="1"/>
</dbReference>
<feature type="region of interest" description="Disordered" evidence="1">
    <location>
        <begin position="1"/>
        <end position="56"/>
    </location>
</feature>
<keyword evidence="4" id="KW-1185">Reference proteome</keyword>
<gene>
    <name evidence="3" type="ORF">DASB73_013810</name>
</gene>
<dbReference type="PANTHER" id="PTHR43830:SF3">
    <property type="entry name" value="PROTEIN PSP1"/>
    <property type="match status" value="1"/>
</dbReference>
<dbReference type="GO" id="GO:0005737">
    <property type="term" value="C:cytoplasm"/>
    <property type="evidence" value="ECO:0007669"/>
    <property type="project" value="TreeGrafter"/>
</dbReference>
<dbReference type="EMBL" id="BTGC01000003">
    <property type="protein sequence ID" value="GMM50423.1"/>
    <property type="molecule type" value="Genomic_DNA"/>
</dbReference>
<dbReference type="InterPro" id="IPR007557">
    <property type="entry name" value="PSP1_C"/>
</dbReference>
<protein>
    <recommendedName>
        <fullName evidence="2">PSP1 C-terminal domain-containing protein</fullName>
    </recommendedName>
</protein>
<dbReference type="AlphaFoldDB" id="A0AAV5RH13"/>
<dbReference type="PANTHER" id="PTHR43830">
    <property type="entry name" value="PROTEIN PSP1"/>
    <property type="match status" value="1"/>
</dbReference>
<accession>A0AAV5RH13</accession>
<evidence type="ECO:0000313" key="3">
    <source>
        <dbReference type="EMBL" id="GMM50423.1"/>
    </source>
</evidence>
<proteinExistence type="predicted"/>
<name>A0AAV5RH13_STABA</name>
<comment type="caution">
    <text evidence="3">The sequence shown here is derived from an EMBL/GenBank/DDBJ whole genome shotgun (WGS) entry which is preliminary data.</text>
</comment>
<dbReference type="Pfam" id="PF04468">
    <property type="entry name" value="PSP1"/>
    <property type="match status" value="1"/>
</dbReference>